<dbReference type="InterPro" id="IPR003043">
    <property type="entry name" value="Uropor_MeTrfase_CS"/>
</dbReference>
<comment type="pathway">
    <text evidence="11">Porphyrin-containing compound metabolism; siroheme biosynthesis; precorrin-2 from uroporphyrinogen III: step 1/1.</text>
</comment>
<evidence type="ECO:0000256" key="13">
    <source>
        <dbReference type="RuleBase" id="RU003960"/>
    </source>
</evidence>
<evidence type="ECO:0000256" key="11">
    <source>
        <dbReference type="ARBA" id="ARBA00025705"/>
    </source>
</evidence>
<dbReference type="CDD" id="cd11642">
    <property type="entry name" value="SUMT"/>
    <property type="match status" value="1"/>
</dbReference>
<evidence type="ECO:0000256" key="2">
    <source>
        <dbReference type="ARBA" id="ARBA00012162"/>
    </source>
</evidence>
<dbReference type="GO" id="GO:0009236">
    <property type="term" value="P:cobalamin biosynthetic process"/>
    <property type="evidence" value="ECO:0007669"/>
    <property type="project" value="UniProtKB-KW"/>
</dbReference>
<dbReference type="FunFam" id="3.40.1010.10:FF:000001">
    <property type="entry name" value="Siroheme synthase"/>
    <property type="match status" value="1"/>
</dbReference>
<accession>A0A024EM43</accession>
<dbReference type="GO" id="GO:0004851">
    <property type="term" value="F:uroporphyrin-III C-methyltransferase activity"/>
    <property type="evidence" value="ECO:0007669"/>
    <property type="project" value="UniProtKB-EC"/>
</dbReference>
<dbReference type="PANTHER" id="PTHR45790">
    <property type="entry name" value="SIROHEME SYNTHASE-RELATED"/>
    <property type="match status" value="1"/>
</dbReference>
<dbReference type="PROSITE" id="PS00840">
    <property type="entry name" value="SUMT_2"/>
    <property type="match status" value="1"/>
</dbReference>
<dbReference type="NCBIfam" id="TIGR01469">
    <property type="entry name" value="cobA_cysG_Cterm"/>
    <property type="match status" value="1"/>
</dbReference>
<dbReference type="InterPro" id="IPR014777">
    <property type="entry name" value="4pyrrole_Mease_sub1"/>
</dbReference>
<keyword evidence="10" id="KW-0511">Multifunctional enzyme</keyword>
<evidence type="ECO:0000256" key="7">
    <source>
        <dbReference type="ARBA" id="ARBA00023002"/>
    </source>
</evidence>
<dbReference type="InterPro" id="IPR050161">
    <property type="entry name" value="Siro_Cobalamin_biosynth"/>
</dbReference>
<dbReference type="NCBIfam" id="NF004790">
    <property type="entry name" value="PRK06136.1"/>
    <property type="match status" value="1"/>
</dbReference>
<keyword evidence="3" id="KW-0169">Cobalamin biosynthesis</keyword>
<gene>
    <name evidence="15" type="ORF">OU5_P0216</name>
</gene>
<keyword evidence="5 13" id="KW-0808">Transferase</keyword>
<dbReference type="InterPro" id="IPR014776">
    <property type="entry name" value="4pyrrole_Mease_sub2"/>
</dbReference>
<keyword evidence="7" id="KW-0560">Oxidoreductase</keyword>
<name>A0A024EM43_9PSED</name>
<dbReference type="SUPFAM" id="SSF53790">
    <property type="entry name" value="Tetrapyrrole methylase"/>
    <property type="match status" value="1"/>
</dbReference>
<dbReference type="EC" id="2.1.1.107" evidence="2"/>
<keyword evidence="6" id="KW-0949">S-adenosyl-L-methionine</keyword>
<organism evidence="15 16">
    <name type="scientific">Pseudomonas mandelii JR-1</name>
    <dbReference type="NCBI Taxonomy" id="1147786"/>
    <lineage>
        <taxon>Bacteria</taxon>
        <taxon>Pseudomonadati</taxon>
        <taxon>Pseudomonadota</taxon>
        <taxon>Gammaproteobacteria</taxon>
        <taxon>Pseudomonadales</taxon>
        <taxon>Pseudomonadaceae</taxon>
        <taxon>Pseudomonas</taxon>
    </lineage>
</organism>
<evidence type="ECO:0000256" key="12">
    <source>
        <dbReference type="ARBA" id="ARBA00060548"/>
    </source>
</evidence>
<evidence type="ECO:0000256" key="5">
    <source>
        <dbReference type="ARBA" id="ARBA00022679"/>
    </source>
</evidence>
<evidence type="ECO:0000313" key="15">
    <source>
        <dbReference type="EMBL" id="AHZ73468.1"/>
    </source>
</evidence>
<feature type="domain" description="Tetrapyrrole methylase" evidence="14">
    <location>
        <begin position="44"/>
        <end position="254"/>
    </location>
</feature>
<sequence>MIARSANHLKRLGPINLMKHQGRSMPLSIALPATLESLFRPGEVALVGAGPGDPRLLTLRAWSLLMQADAVVYDRLISPELLTLIPLTCARHYVGKASGCHSLPQEQINQLLVDLADQGQRVVRLKGGDPFIFGRGAEELEYLLARNVDCQVVPGITAASGCSAYAGIPLTHRDLVNSCRFITGHLHNDGDLNLPWHDLADDSQTLVFYMGLSNLGIIARKLIEAGLAADTPAALISNGSRPDQHVVRGTLHQLPTLALECPPGVPTLTVIGQVVDLFATQPMEHPARFYPIQAVQRRKVAL</sequence>
<keyword evidence="15" id="KW-0614">Plasmid</keyword>
<dbReference type="InterPro" id="IPR000878">
    <property type="entry name" value="4pyrrol_Mease"/>
</dbReference>
<evidence type="ECO:0000256" key="9">
    <source>
        <dbReference type="ARBA" id="ARBA00023244"/>
    </source>
</evidence>
<dbReference type="GO" id="GO:0016491">
    <property type="term" value="F:oxidoreductase activity"/>
    <property type="evidence" value="ECO:0007669"/>
    <property type="project" value="UniProtKB-KW"/>
</dbReference>
<keyword evidence="8" id="KW-0456">Lyase</keyword>
<evidence type="ECO:0000256" key="3">
    <source>
        <dbReference type="ARBA" id="ARBA00022573"/>
    </source>
</evidence>
<dbReference type="Proteomes" id="UP000026913">
    <property type="component" value="Plasmid unnamed"/>
</dbReference>
<dbReference type="PROSITE" id="PS00839">
    <property type="entry name" value="SUMT_1"/>
    <property type="match status" value="1"/>
</dbReference>
<comment type="pathway">
    <text evidence="12">Cofactor biosynthesis; adenosylcobalamin biosynthesis; precorrin-2 from uroporphyrinogen III: step 1/1.</text>
</comment>
<dbReference type="FunFam" id="3.30.950.10:FF:000001">
    <property type="entry name" value="Siroheme synthase"/>
    <property type="match status" value="1"/>
</dbReference>
<dbReference type="Pfam" id="PF00590">
    <property type="entry name" value="TP_methylase"/>
    <property type="match status" value="1"/>
</dbReference>
<comment type="similarity">
    <text evidence="1 13">Belongs to the precorrin methyltransferase family.</text>
</comment>
<dbReference type="GO" id="GO:0032259">
    <property type="term" value="P:methylation"/>
    <property type="evidence" value="ECO:0007669"/>
    <property type="project" value="UniProtKB-KW"/>
</dbReference>
<dbReference type="GO" id="GO:0016829">
    <property type="term" value="F:lyase activity"/>
    <property type="evidence" value="ECO:0007669"/>
    <property type="project" value="UniProtKB-KW"/>
</dbReference>
<evidence type="ECO:0000256" key="6">
    <source>
        <dbReference type="ARBA" id="ARBA00022691"/>
    </source>
</evidence>
<protein>
    <recommendedName>
        <fullName evidence="2">uroporphyrinogen-III C-methyltransferase</fullName>
        <ecNumber evidence="2">2.1.1.107</ecNumber>
    </recommendedName>
</protein>
<dbReference type="GO" id="GO:0019354">
    <property type="term" value="P:siroheme biosynthetic process"/>
    <property type="evidence" value="ECO:0007669"/>
    <property type="project" value="UniProtKB-UniPathway"/>
</dbReference>
<reference evidence="15 16" key="1">
    <citation type="journal article" date="2012" name="J. Bacteriol.">
        <title>Genome sequence of cold-adapted Pseudomonas mandelii strain JR-1.</title>
        <authorList>
            <person name="Jang S.H."/>
            <person name="Kim J."/>
            <person name="Kim J."/>
            <person name="Hong S."/>
            <person name="Lee C."/>
        </authorList>
    </citation>
    <scope>NUCLEOTIDE SEQUENCE [LARGE SCALE GENOMIC DNA]</scope>
    <source>
        <strain evidence="15 16">JR-1</strain>
        <plasmid evidence="16">Plasmid</plasmid>
    </source>
</reference>
<dbReference type="KEGG" id="pman:OU5_P0216"/>
<dbReference type="PANTHER" id="PTHR45790:SF1">
    <property type="entry name" value="SIROHEME SYNTHASE"/>
    <property type="match status" value="1"/>
</dbReference>
<evidence type="ECO:0000259" key="14">
    <source>
        <dbReference type="Pfam" id="PF00590"/>
    </source>
</evidence>
<evidence type="ECO:0000256" key="8">
    <source>
        <dbReference type="ARBA" id="ARBA00023239"/>
    </source>
</evidence>
<dbReference type="EMBL" id="CP005961">
    <property type="protein sequence ID" value="AHZ73468.1"/>
    <property type="molecule type" value="Genomic_DNA"/>
</dbReference>
<evidence type="ECO:0000256" key="1">
    <source>
        <dbReference type="ARBA" id="ARBA00005879"/>
    </source>
</evidence>
<dbReference type="InterPro" id="IPR035996">
    <property type="entry name" value="4pyrrol_Methylase_sf"/>
</dbReference>
<dbReference type="UniPathway" id="UPA00262">
    <property type="reaction ID" value="UER00211"/>
</dbReference>
<keyword evidence="9" id="KW-0627">Porphyrin biosynthesis</keyword>
<dbReference type="Gene3D" id="3.40.1010.10">
    <property type="entry name" value="Cobalt-precorrin-4 Transmethylase, Domain 1"/>
    <property type="match status" value="1"/>
</dbReference>
<evidence type="ECO:0000256" key="10">
    <source>
        <dbReference type="ARBA" id="ARBA00023268"/>
    </source>
</evidence>
<evidence type="ECO:0000313" key="16">
    <source>
        <dbReference type="Proteomes" id="UP000026913"/>
    </source>
</evidence>
<proteinExistence type="inferred from homology"/>
<dbReference type="InterPro" id="IPR006366">
    <property type="entry name" value="CobA/CysG_C"/>
</dbReference>
<dbReference type="Gene3D" id="3.30.950.10">
    <property type="entry name" value="Methyltransferase, Cobalt-precorrin-4 Transmethylase, Domain 2"/>
    <property type="match status" value="1"/>
</dbReference>
<evidence type="ECO:0000256" key="4">
    <source>
        <dbReference type="ARBA" id="ARBA00022603"/>
    </source>
</evidence>
<dbReference type="HOGENOM" id="CLU_011276_7_0_6"/>
<dbReference type="AlphaFoldDB" id="A0A024EM43"/>
<geneLocation type="plasmid" evidence="16"/>
<keyword evidence="4 13" id="KW-0489">Methyltransferase</keyword>